<dbReference type="OrthoDB" id="9799175at2"/>
<dbReference type="Gene3D" id="1.10.10.10">
    <property type="entry name" value="Winged helix-like DNA-binding domain superfamily/Winged helix DNA-binding domain"/>
    <property type="match status" value="1"/>
</dbReference>
<keyword evidence="1" id="KW-0238">DNA-binding</keyword>
<evidence type="ECO:0000256" key="1">
    <source>
        <dbReference type="ARBA" id="ARBA00023125"/>
    </source>
</evidence>
<sequence>MGAEKAKPDVFQAVADPTRREMLKMLGGKEMSIASISSYFPISRTAVAKHLRILSEAGLVSERKSGRETLFTLQPEPLTELQKWLQFFELYWENKLSALKRFVEEEND</sequence>
<dbReference type="SUPFAM" id="SSF46785">
    <property type="entry name" value="Winged helix' DNA-binding domain"/>
    <property type="match status" value="1"/>
</dbReference>
<dbReference type="PANTHER" id="PTHR38600">
    <property type="entry name" value="TRANSCRIPTIONAL REGULATORY PROTEIN"/>
    <property type="match status" value="1"/>
</dbReference>
<gene>
    <name evidence="3" type="ORF">DFR59_10277</name>
</gene>
<dbReference type="EMBL" id="QQAY01000002">
    <property type="protein sequence ID" value="RDI45450.1"/>
    <property type="molecule type" value="Genomic_DNA"/>
</dbReference>
<dbReference type="PRINTS" id="PR00778">
    <property type="entry name" value="HTHARSR"/>
</dbReference>
<evidence type="ECO:0000313" key="3">
    <source>
        <dbReference type="EMBL" id="RDI45450.1"/>
    </source>
</evidence>
<reference evidence="3 4" key="1">
    <citation type="submission" date="2018-07" db="EMBL/GenBank/DDBJ databases">
        <title>Genomic Encyclopedia of Type Strains, Phase IV (KMG-IV): sequencing the most valuable type-strain genomes for metagenomic binning, comparative biology and taxonomic classification.</title>
        <authorList>
            <person name="Goeker M."/>
        </authorList>
    </citation>
    <scope>NUCLEOTIDE SEQUENCE [LARGE SCALE GENOMIC DNA]</scope>
    <source>
        <strain evidence="3 4">DSM 25281</strain>
    </source>
</reference>
<dbReference type="AlphaFoldDB" id="A0A370GQ57"/>
<keyword evidence="4" id="KW-1185">Reference proteome</keyword>
<organism evidence="3 4">
    <name type="scientific">Falsibacillus pallidus</name>
    <dbReference type="NCBI Taxonomy" id="493781"/>
    <lineage>
        <taxon>Bacteria</taxon>
        <taxon>Bacillati</taxon>
        <taxon>Bacillota</taxon>
        <taxon>Bacilli</taxon>
        <taxon>Bacillales</taxon>
        <taxon>Bacillaceae</taxon>
        <taxon>Falsibacillus</taxon>
    </lineage>
</organism>
<comment type="caution">
    <text evidence="3">The sequence shown here is derived from an EMBL/GenBank/DDBJ whole genome shotgun (WGS) entry which is preliminary data.</text>
</comment>
<dbReference type="GO" id="GO:0003677">
    <property type="term" value="F:DNA binding"/>
    <property type="evidence" value="ECO:0007669"/>
    <property type="project" value="UniProtKB-KW"/>
</dbReference>
<evidence type="ECO:0000313" key="4">
    <source>
        <dbReference type="Proteomes" id="UP000255326"/>
    </source>
</evidence>
<proteinExistence type="predicted"/>
<evidence type="ECO:0000259" key="2">
    <source>
        <dbReference type="PROSITE" id="PS50987"/>
    </source>
</evidence>
<dbReference type="InterPro" id="IPR036390">
    <property type="entry name" value="WH_DNA-bd_sf"/>
</dbReference>
<dbReference type="GO" id="GO:0003700">
    <property type="term" value="F:DNA-binding transcription factor activity"/>
    <property type="evidence" value="ECO:0007669"/>
    <property type="project" value="InterPro"/>
</dbReference>
<dbReference type="PROSITE" id="PS50987">
    <property type="entry name" value="HTH_ARSR_2"/>
    <property type="match status" value="1"/>
</dbReference>
<dbReference type="PANTHER" id="PTHR38600:SF1">
    <property type="entry name" value="TRANSCRIPTIONAL REGULATORY PROTEIN"/>
    <property type="match status" value="1"/>
</dbReference>
<dbReference type="CDD" id="cd00090">
    <property type="entry name" value="HTH_ARSR"/>
    <property type="match status" value="1"/>
</dbReference>
<dbReference type="InterPro" id="IPR001845">
    <property type="entry name" value="HTH_ArsR_DNA-bd_dom"/>
</dbReference>
<dbReference type="RefSeq" id="WP_114744315.1">
    <property type="nucleotide sequence ID" value="NZ_QQAY01000002.1"/>
</dbReference>
<accession>A0A370GQ57</accession>
<dbReference type="Proteomes" id="UP000255326">
    <property type="component" value="Unassembled WGS sequence"/>
</dbReference>
<feature type="domain" description="HTH arsR-type" evidence="2">
    <location>
        <begin position="1"/>
        <end position="93"/>
    </location>
</feature>
<dbReference type="InterPro" id="IPR036388">
    <property type="entry name" value="WH-like_DNA-bd_sf"/>
</dbReference>
<name>A0A370GQ57_9BACI</name>
<dbReference type="SMART" id="SM00418">
    <property type="entry name" value="HTH_ARSR"/>
    <property type="match status" value="1"/>
</dbReference>
<dbReference type="Pfam" id="PF01022">
    <property type="entry name" value="HTH_5"/>
    <property type="match status" value="1"/>
</dbReference>
<protein>
    <submittedName>
        <fullName evidence="3">ArsR family transcriptional regulator</fullName>
    </submittedName>
</protein>
<dbReference type="InterPro" id="IPR011991">
    <property type="entry name" value="ArsR-like_HTH"/>
</dbReference>
<dbReference type="NCBIfam" id="NF033788">
    <property type="entry name" value="HTH_metalloreg"/>
    <property type="match status" value="1"/>
</dbReference>